<proteinExistence type="predicted"/>
<sequence length="444" mass="49463">MTDPLRIMLKILLPITAPFGDCHSVKELYRSIDQHNDNSEDSSSDSLFTSQCQSLQWLNIPTGFGSALAHSNIRMSFDPFEDQDRPCFPPDVFLKHTHLPTKMLECLSGQANQTIDRIFQLGASTRGLNRDSVISRSHTLGHPSFTPFHQRLTSSRGAPHLSLDSPALMMQAILTEWLANFENGSDFVKLANFFRLPGQNVLTALRNCLKEDPSMAGSIVDGIRRENFTWCMNEVSLLQSEQEVNSDEDKSGSEGAVLLKRVVRSSSSSLSRLGGFIARNDECRAELGMFLDELIVETLTDRLLASLDMSHPSLFGEDAGTYKNSFCNTLKLGEFDPKLAPHVVATVVRVLSIVCWQLGDASSSFTQRFQTSFEGLKELIVDVMNEEEQEASEVGRMFLLLGREYPTNCDLKSMRSTHEVNWSVSEKAHSTPLKVRSDGISSSL</sequence>
<organism evidence="1 2">
    <name type="scientific">Blattamonas nauphoetae</name>
    <dbReference type="NCBI Taxonomy" id="2049346"/>
    <lineage>
        <taxon>Eukaryota</taxon>
        <taxon>Metamonada</taxon>
        <taxon>Preaxostyla</taxon>
        <taxon>Oxymonadida</taxon>
        <taxon>Blattamonas</taxon>
    </lineage>
</organism>
<evidence type="ECO:0000313" key="1">
    <source>
        <dbReference type="EMBL" id="KAK2948348.1"/>
    </source>
</evidence>
<evidence type="ECO:0000313" key="2">
    <source>
        <dbReference type="Proteomes" id="UP001281761"/>
    </source>
</evidence>
<dbReference type="EMBL" id="JARBJD010000178">
    <property type="protein sequence ID" value="KAK2948348.1"/>
    <property type="molecule type" value="Genomic_DNA"/>
</dbReference>
<reference evidence="1 2" key="1">
    <citation type="journal article" date="2022" name="bioRxiv">
        <title>Genomics of Preaxostyla Flagellates Illuminates Evolutionary Transitions and the Path Towards Mitochondrial Loss.</title>
        <authorList>
            <person name="Novak L.V.F."/>
            <person name="Treitli S.C."/>
            <person name="Pyrih J."/>
            <person name="Halakuc P."/>
            <person name="Pipaliya S.V."/>
            <person name="Vacek V."/>
            <person name="Brzon O."/>
            <person name="Soukal P."/>
            <person name="Eme L."/>
            <person name="Dacks J.B."/>
            <person name="Karnkowska A."/>
            <person name="Elias M."/>
            <person name="Hampl V."/>
        </authorList>
    </citation>
    <scope>NUCLEOTIDE SEQUENCE [LARGE SCALE GENOMIC DNA]</scope>
    <source>
        <strain evidence="1">NAU3</strain>
        <tissue evidence="1">Gut</tissue>
    </source>
</reference>
<name>A0ABQ9XAQ1_9EUKA</name>
<dbReference type="Proteomes" id="UP001281761">
    <property type="component" value="Unassembled WGS sequence"/>
</dbReference>
<accession>A0ABQ9XAQ1</accession>
<protein>
    <submittedName>
        <fullName evidence="1">Uncharacterized protein</fullName>
    </submittedName>
</protein>
<gene>
    <name evidence="1" type="ORF">BLNAU_16694</name>
</gene>
<comment type="caution">
    <text evidence="1">The sequence shown here is derived from an EMBL/GenBank/DDBJ whole genome shotgun (WGS) entry which is preliminary data.</text>
</comment>
<keyword evidence="2" id="KW-1185">Reference proteome</keyword>